<feature type="compositionally biased region" description="Basic and acidic residues" evidence="7">
    <location>
        <begin position="116"/>
        <end position="129"/>
    </location>
</feature>
<dbReference type="InterPro" id="IPR037045">
    <property type="entry name" value="S8pro/Inhibitor_I9_sf"/>
</dbReference>
<feature type="compositionally biased region" description="Acidic residues" evidence="7">
    <location>
        <begin position="198"/>
        <end position="208"/>
    </location>
</feature>
<feature type="chain" id="PRO_5004496062" evidence="8">
    <location>
        <begin position="21"/>
        <end position="470"/>
    </location>
</feature>
<keyword evidence="8" id="KW-0732">Signal</keyword>
<dbReference type="InterPro" id="IPR036852">
    <property type="entry name" value="Peptidase_S8/S53_dom_sf"/>
</dbReference>
<dbReference type="Pfam" id="PF05922">
    <property type="entry name" value="Inhibitor_I9"/>
    <property type="match status" value="1"/>
</dbReference>
<dbReference type="InterPro" id="IPR023828">
    <property type="entry name" value="Peptidase_S8_Ser-AS"/>
</dbReference>
<feature type="compositionally biased region" description="Acidic residues" evidence="7">
    <location>
        <begin position="173"/>
        <end position="182"/>
    </location>
</feature>
<dbReference type="PANTHER" id="PTHR43806">
    <property type="entry name" value="PEPTIDASE S8"/>
    <property type="match status" value="1"/>
</dbReference>
<feature type="domain" description="Inhibitor I9" evidence="10">
    <location>
        <begin position="48"/>
        <end position="127"/>
    </location>
</feature>
<dbReference type="Gene3D" id="3.40.50.200">
    <property type="entry name" value="Peptidase S8/S53 domain"/>
    <property type="match status" value="1"/>
</dbReference>
<keyword evidence="4 5" id="KW-0720">Serine protease</keyword>
<dbReference type="eggNOG" id="COG1404">
    <property type="taxonomic scope" value="Bacteria"/>
</dbReference>
<name>S2DJU6_INDAL</name>
<dbReference type="Pfam" id="PF00082">
    <property type="entry name" value="Peptidase_S8"/>
    <property type="match status" value="1"/>
</dbReference>
<evidence type="ECO:0000256" key="5">
    <source>
        <dbReference type="PROSITE-ProRule" id="PRU01240"/>
    </source>
</evidence>
<protein>
    <submittedName>
        <fullName evidence="11">Serine alkaline protease (Subtilisin E)</fullName>
    </submittedName>
</protein>
<gene>
    <name evidence="11" type="ORF">A33Q_4359</name>
</gene>
<dbReference type="GO" id="GO:0006508">
    <property type="term" value="P:proteolysis"/>
    <property type="evidence" value="ECO:0007669"/>
    <property type="project" value="UniProtKB-KW"/>
</dbReference>
<dbReference type="Proteomes" id="UP000006073">
    <property type="component" value="Unassembled WGS sequence"/>
</dbReference>
<dbReference type="InterPro" id="IPR023827">
    <property type="entry name" value="Peptidase_S8_Asp-AS"/>
</dbReference>
<dbReference type="InterPro" id="IPR022398">
    <property type="entry name" value="Peptidase_S8_His-AS"/>
</dbReference>
<feature type="compositionally biased region" description="Gly residues" evidence="7">
    <location>
        <begin position="134"/>
        <end position="148"/>
    </location>
</feature>
<sequence length="470" mass="50113">MFQRKMGSVLLLALAVLAFACQQDMEIIQEPEFEMESFAAAEFVPGEYIIELQPATINFRRGGDYEETQVFMRELSESLLAEYRIGDENLRNVFGTAVDGFSVKLNEKELEMMRRDPRVKSIHQDEVIAHNRGNGNGGGNGGTRGGGPKNQTPSEPAPAPEEPADEPAPSDPDNPEAPEEPADEPKEEPADEPKSEDPVSEEPVEEEPYSGPSTQEVPWGIQRVGGFKRYTGNNVAFVLDTGIELDHPDLNVNVELGRKIVPDDISTTLSDLHSHGTHVAGIIGAIDNHFGVVGVAAGVQVVPVKIMGDDGRGRVSWAIAGVDYVASVGKPGDVANLSIGASANTTFDNAVINASNKGIWFVTSAGNNAADANNYSPARANGPFLQTVSSMDSRDVMANSSNYGNPPIDWAAPGVGIKSTILRGGYGNKSGTSMAAPHVAGLRLLGNIRADGHIKNDKDNTPDPIAHRAD</sequence>
<evidence type="ECO:0000256" key="8">
    <source>
        <dbReference type="SAM" id="SignalP"/>
    </source>
</evidence>
<dbReference type="PROSITE" id="PS51892">
    <property type="entry name" value="SUBTILASE"/>
    <property type="match status" value="1"/>
</dbReference>
<evidence type="ECO:0000256" key="6">
    <source>
        <dbReference type="RuleBase" id="RU003355"/>
    </source>
</evidence>
<comment type="caution">
    <text evidence="11">The sequence shown here is derived from an EMBL/GenBank/DDBJ whole genome shotgun (WGS) entry which is preliminary data.</text>
</comment>
<keyword evidence="12" id="KW-1185">Reference proteome</keyword>
<evidence type="ECO:0000256" key="3">
    <source>
        <dbReference type="ARBA" id="ARBA00022801"/>
    </source>
</evidence>
<feature type="signal peptide" evidence="8">
    <location>
        <begin position="1"/>
        <end position="20"/>
    </location>
</feature>
<evidence type="ECO:0000313" key="11">
    <source>
        <dbReference type="EMBL" id="EOZ92266.1"/>
    </source>
</evidence>
<dbReference type="InterPro" id="IPR015500">
    <property type="entry name" value="Peptidase_S8_subtilisin-rel"/>
</dbReference>
<dbReference type="PANTHER" id="PTHR43806:SF11">
    <property type="entry name" value="CEREVISIN-RELATED"/>
    <property type="match status" value="1"/>
</dbReference>
<comment type="similarity">
    <text evidence="1 5 6">Belongs to the peptidase S8 family.</text>
</comment>
<dbReference type="SUPFAM" id="SSF54897">
    <property type="entry name" value="Protease propeptides/inhibitors"/>
    <property type="match status" value="1"/>
</dbReference>
<keyword evidence="2 5" id="KW-0645">Protease</keyword>
<evidence type="ECO:0000256" key="7">
    <source>
        <dbReference type="SAM" id="MobiDB-lite"/>
    </source>
</evidence>
<proteinExistence type="inferred from homology"/>
<dbReference type="GO" id="GO:0005615">
    <property type="term" value="C:extracellular space"/>
    <property type="evidence" value="ECO:0007669"/>
    <property type="project" value="TreeGrafter"/>
</dbReference>
<evidence type="ECO:0000256" key="1">
    <source>
        <dbReference type="ARBA" id="ARBA00011073"/>
    </source>
</evidence>
<dbReference type="Gene3D" id="3.30.70.80">
    <property type="entry name" value="Peptidase S8 propeptide/proteinase inhibitor I9"/>
    <property type="match status" value="1"/>
</dbReference>
<feature type="active site" description="Charge relay system" evidence="5">
    <location>
        <position position="240"/>
    </location>
</feature>
<dbReference type="PROSITE" id="PS00137">
    <property type="entry name" value="SUBTILASE_HIS"/>
    <property type="match status" value="1"/>
</dbReference>
<dbReference type="PROSITE" id="PS51257">
    <property type="entry name" value="PROKAR_LIPOPROTEIN"/>
    <property type="match status" value="1"/>
</dbReference>
<feature type="region of interest" description="Disordered" evidence="7">
    <location>
        <begin position="116"/>
        <end position="218"/>
    </location>
</feature>
<feature type="domain" description="Peptidase S8/S53" evidence="9">
    <location>
        <begin position="238"/>
        <end position="442"/>
    </location>
</feature>
<dbReference type="AlphaFoldDB" id="S2DJU6"/>
<dbReference type="EMBL" id="ALWO02000052">
    <property type="protein sequence ID" value="EOZ92266.1"/>
    <property type="molecule type" value="Genomic_DNA"/>
</dbReference>
<dbReference type="STRING" id="1189612.A33Q_4359"/>
<evidence type="ECO:0000313" key="12">
    <source>
        <dbReference type="Proteomes" id="UP000006073"/>
    </source>
</evidence>
<dbReference type="SUPFAM" id="SSF52743">
    <property type="entry name" value="Subtilisin-like"/>
    <property type="match status" value="1"/>
</dbReference>
<accession>S2DJU6</accession>
<evidence type="ECO:0000259" key="9">
    <source>
        <dbReference type="Pfam" id="PF00082"/>
    </source>
</evidence>
<dbReference type="InterPro" id="IPR000209">
    <property type="entry name" value="Peptidase_S8/S53_dom"/>
</dbReference>
<dbReference type="GO" id="GO:0004252">
    <property type="term" value="F:serine-type endopeptidase activity"/>
    <property type="evidence" value="ECO:0007669"/>
    <property type="project" value="UniProtKB-UniRule"/>
</dbReference>
<evidence type="ECO:0000259" key="10">
    <source>
        <dbReference type="Pfam" id="PF05922"/>
    </source>
</evidence>
<feature type="compositionally biased region" description="Basic and acidic residues" evidence="7">
    <location>
        <begin position="183"/>
        <end position="197"/>
    </location>
</feature>
<dbReference type="PROSITE" id="PS00138">
    <property type="entry name" value="SUBTILASE_SER"/>
    <property type="match status" value="1"/>
</dbReference>
<evidence type="ECO:0000256" key="2">
    <source>
        <dbReference type="ARBA" id="ARBA00022670"/>
    </source>
</evidence>
<dbReference type="InterPro" id="IPR050131">
    <property type="entry name" value="Peptidase_S8_subtilisin-like"/>
</dbReference>
<dbReference type="InterPro" id="IPR010259">
    <property type="entry name" value="S8pro/Inhibitor_I9"/>
</dbReference>
<evidence type="ECO:0000256" key="4">
    <source>
        <dbReference type="ARBA" id="ARBA00022825"/>
    </source>
</evidence>
<keyword evidence="3 5" id="KW-0378">Hydrolase</keyword>
<feature type="active site" description="Charge relay system" evidence="5">
    <location>
        <position position="275"/>
    </location>
</feature>
<dbReference type="PRINTS" id="PR00723">
    <property type="entry name" value="SUBTILISIN"/>
</dbReference>
<dbReference type="PROSITE" id="PS00136">
    <property type="entry name" value="SUBTILASE_ASP"/>
    <property type="match status" value="1"/>
</dbReference>
<organism evidence="11 12">
    <name type="scientific">Indibacter alkaliphilus (strain CCUG 57479 / KCTC 22604 / LW1)</name>
    <dbReference type="NCBI Taxonomy" id="1189612"/>
    <lineage>
        <taxon>Bacteria</taxon>
        <taxon>Pseudomonadati</taxon>
        <taxon>Bacteroidota</taxon>
        <taxon>Cytophagia</taxon>
        <taxon>Cytophagales</taxon>
        <taxon>Cyclobacteriaceae</taxon>
    </lineage>
</organism>
<reference evidence="11 12" key="1">
    <citation type="journal article" date="2013" name="Genome Announc.">
        <title>Draft Genome Sequence of Indibacter alkaliphilus Strain LW1T, Isolated from Lonar Lake, a Haloalkaline Lake in the Buldana District of Maharashtra, India.</title>
        <authorList>
            <person name="Singh A."/>
            <person name="Kumar Jangir P."/>
            <person name="Sharma R."/>
            <person name="Singh A."/>
            <person name="Kumar Pinnaka A."/>
            <person name="Shivaji S."/>
        </authorList>
    </citation>
    <scope>NUCLEOTIDE SEQUENCE [LARGE SCALE GENOMIC DNA]</scope>
    <source>
        <strain evidence="12">CCUG 57479 / KCTC 22604 / LW1</strain>
    </source>
</reference>
<feature type="active site" description="Charge relay system" evidence="5">
    <location>
        <position position="433"/>
    </location>
</feature>